<keyword evidence="10" id="KW-0458">Lysosome</keyword>
<keyword evidence="8" id="KW-0472">Membrane</keyword>
<dbReference type="SUPFAM" id="SSF51445">
    <property type="entry name" value="(Trans)glycosidases"/>
    <property type="match status" value="1"/>
</dbReference>
<dbReference type="FunFam" id="3.20.20.80:FF:000023">
    <property type="entry name" value="heparanase-like protein 3"/>
    <property type="match status" value="1"/>
</dbReference>
<dbReference type="InterPro" id="IPR005199">
    <property type="entry name" value="Glyco_hydro_79"/>
</dbReference>
<reference evidence="14" key="1">
    <citation type="submission" date="2023-05" db="EMBL/GenBank/DDBJ databases">
        <title>Nepenthes gracilis genome sequencing.</title>
        <authorList>
            <person name="Fukushima K."/>
        </authorList>
    </citation>
    <scope>NUCLEOTIDE SEQUENCE</scope>
    <source>
        <strain evidence="14">SING2019-196</strain>
    </source>
</reference>
<dbReference type="GO" id="GO:0005840">
    <property type="term" value="C:ribosome"/>
    <property type="evidence" value="ECO:0007669"/>
    <property type="project" value="UniProtKB-KW"/>
</dbReference>
<evidence type="ECO:0008006" key="16">
    <source>
        <dbReference type="Google" id="ProtNLM"/>
    </source>
</evidence>
<gene>
    <name evidence="14" type="ORF">Nepgr_008874</name>
</gene>
<keyword evidence="4" id="KW-0964">Secreted</keyword>
<keyword evidence="11" id="KW-0687">Ribonucleoprotein</keyword>
<evidence type="ECO:0000256" key="4">
    <source>
        <dbReference type="ARBA" id="ARBA00022525"/>
    </source>
</evidence>
<accession>A0AAD3XJP9</accession>
<dbReference type="GO" id="GO:0006412">
    <property type="term" value="P:translation"/>
    <property type="evidence" value="ECO:0007669"/>
    <property type="project" value="InterPro"/>
</dbReference>
<dbReference type="GO" id="GO:0004566">
    <property type="term" value="F:beta-glucuronidase activity"/>
    <property type="evidence" value="ECO:0007669"/>
    <property type="project" value="TreeGrafter"/>
</dbReference>
<dbReference type="Gene3D" id="2.40.50.1000">
    <property type="match status" value="1"/>
</dbReference>
<evidence type="ECO:0000256" key="6">
    <source>
        <dbReference type="ARBA" id="ARBA00022801"/>
    </source>
</evidence>
<sequence>MSVRPALPRNASFHFFLVNVLDGEGFSEAAKGLPLKSGKGKRPGKGGNRYEKRHNNIAAHSSPCFRVKEGDHVIIGQCRPLSKTVRFIVLKVIPGGSSAGVMIIDHPGLSQSNDDFIEASVFINRTDSIAEIDEDFVCATLDWGPPWGANSLLNLDLQNKILQNAVRAFSPLKIRLGGTLQDDVLYEAPGQPQPDLPFAPNGSQPFGRNPGYLTLSRWDELNNFFMETRAMATFGLNALNGRTINSNGIAGGAWNSTNAESLIRYTVNKDYNIIGWELGNELTKNNANRSIWISPDQYARDVGALHTLLEVIYRGLEKKHLLISPGGSFNATWFTPFIDQTTGSLQVISHHVYNLGPGGDAHLLEKMLDPTHLDGEAQVFSALQNIIRDSATSAVAWVSEAGGAYKGGQNLVTNAFIMNFWYLDELGMAASYDTKTYCRQTLIGGNYSLLDSISFVPNPDYYSALLWHRLMGTYVLSTRSYGTEKLRAYAHSSKPPGGVTLLLLNLDGNASVRVTISMERGPKRSRKKGNCGGPKSGVTIDQSPKFGGIIGSVNVREEYHLTAMDGNLHSKTVLLNGKVLNVSSSGDIPPLQPAVVDLRRPVIVAPYSVVFVHFPNKA</sequence>
<name>A0AAD3XJP9_NEPGR</name>
<dbReference type="PANTHER" id="PTHR14363:SF45">
    <property type="entry name" value="HEPARANASE-LIKE PROTEIN 3 ISOFORM X1"/>
    <property type="match status" value="1"/>
</dbReference>
<proteinExistence type="inferred from homology"/>
<organism evidence="14 15">
    <name type="scientific">Nepenthes gracilis</name>
    <name type="common">Slender pitcher plant</name>
    <dbReference type="NCBI Taxonomy" id="150966"/>
    <lineage>
        <taxon>Eukaryota</taxon>
        <taxon>Viridiplantae</taxon>
        <taxon>Streptophyta</taxon>
        <taxon>Embryophyta</taxon>
        <taxon>Tracheophyta</taxon>
        <taxon>Spermatophyta</taxon>
        <taxon>Magnoliopsida</taxon>
        <taxon>eudicotyledons</taxon>
        <taxon>Gunneridae</taxon>
        <taxon>Pentapetalae</taxon>
        <taxon>Caryophyllales</taxon>
        <taxon>Nepenthaceae</taxon>
        <taxon>Nepenthes</taxon>
    </lineage>
</organism>
<evidence type="ECO:0000256" key="7">
    <source>
        <dbReference type="ARBA" id="ARBA00022980"/>
    </source>
</evidence>
<dbReference type="Gene3D" id="3.20.20.80">
    <property type="entry name" value="Glycosidases"/>
    <property type="match status" value="1"/>
</dbReference>
<evidence type="ECO:0000256" key="12">
    <source>
        <dbReference type="ARBA" id="ARBA00023765"/>
    </source>
</evidence>
<dbReference type="CDD" id="cd00364">
    <property type="entry name" value="Ribosomal_uS17"/>
    <property type="match status" value="1"/>
</dbReference>
<dbReference type="InterPro" id="IPR017853">
    <property type="entry name" value="GH"/>
</dbReference>
<evidence type="ECO:0000256" key="2">
    <source>
        <dbReference type="ARBA" id="ARBA00009800"/>
    </source>
</evidence>
<evidence type="ECO:0000256" key="11">
    <source>
        <dbReference type="ARBA" id="ARBA00023274"/>
    </source>
</evidence>
<dbReference type="GO" id="GO:0005765">
    <property type="term" value="C:lysosomal membrane"/>
    <property type="evidence" value="ECO:0007669"/>
    <property type="project" value="UniProtKB-SubCell"/>
</dbReference>
<keyword evidence="15" id="KW-1185">Reference proteome</keyword>
<evidence type="ECO:0000256" key="1">
    <source>
        <dbReference type="ARBA" id="ARBA00004613"/>
    </source>
</evidence>
<comment type="similarity">
    <text evidence="3">Belongs to the universal ribosomal protein uS17 family.</text>
</comment>
<keyword evidence="9" id="KW-0325">Glycoprotein</keyword>
<evidence type="ECO:0000256" key="8">
    <source>
        <dbReference type="ARBA" id="ARBA00023136"/>
    </source>
</evidence>
<comment type="subcellular location">
    <subcellularLocation>
        <location evidence="12">Lysosome membrane</location>
        <topology evidence="12">Peripheral membrane protein</topology>
    </subcellularLocation>
    <subcellularLocation>
        <location evidence="1">Secreted</location>
    </subcellularLocation>
</comment>
<keyword evidence="7" id="KW-0689">Ribosomal protein</keyword>
<dbReference type="PROSITE" id="PS00056">
    <property type="entry name" value="RIBOSOMAL_S17"/>
    <property type="match status" value="1"/>
</dbReference>
<evidence type="ECO:0000313" key="14">
    <source>
        <dbReference type="EMBL" id="GMH07034.1"/>
    </source>
</evidence>
<dbReference type="InterPro" id="IPR019979">
    <property type="entry name" value="Ribosomal_uS17_CS"/>
</dbReference>
<keyword evidence="6" id="KW-0378">Hydrolase</keyword>
<evidence type="ECO:0000256" key="13">
    <source>
        <dbReference type="ARBA" id="ARBA00055929"/>
    </source>
</evidence>
<dbReference type="GO" id="GO:0005576">
    <property type="term" value="C:extracellular region"/>
    <property type="evidence" value="ECO:0007669"/>
    <property type="project" value="UniProtKB-SubCell"/>
</dbReference>
<dbReference type="Proteomes" id="UP001279734">
    <property type="component" value="Unassembled WGS sequence"/>
</dbReference>
<dbReference type="EMBL" id="BSYO01000007">
    <property type="protein sequence ID" value="GMH07034.1"/>
    <property type="molecule type" value="Genomic_DNA"/>
</dbReference>
<evidence type="ECO:0000256" key="3">
    <source>
        <dbReference type="ARBA" id="ARBA00010254"/>
    </source>
</evidence>
<dbReference type="Pfam" id="PF00366">
    <property type="entry name" value="Ribosomal_S17"/>
    <property type="match status" value="1"/>
</dbReference>
<dbReference type="SUPFAM" id="SSF50249">
    <property type="entry name" value="Nucleic acid-binding proteins"/>
    <property type="match status" value="1"/>
</dbReference>
<comment type="function">
    <text evidence="13">Endoglycosidase which is a cell surface and extracellular matrix-degrading enzyme. Cleaves heparan sulfate proteoglycans (HSPGs) into heparan sulfate side chains and core proteoglycans.</text>
</comment>
<evidence type="ECO:0000256" key="9">
    <source>
        <dbReference type="ARBA" id="ARBA00023180"/>
    </source>
</evidence>
<dbReference type="PANTHER" id="PTHR14363">
    <property type="entry name" value="HEPARANASE-RELATED"/>
    <property type="match status" value="1"/>
</dbReference>
<dbReference type="GO" id="GO:0009505">
    <property type="term" value="C:plant-type cell wall"/>
    <property type="evidence" value="ECO:0007669"/>
    <property type="project" value="TreeGrafter"/>
</dbReference>
<dbReference type="InterPro" id="IPR012340">
    <property type="entry name" value="NA-bd_OB-fold"/>
</dbReference>
<comment type="similarity">
    <text evidence="2">Belongs to the glycosyl hydrolase 79 family.</text>
</comment>
<evidence type="ECO:0000256" key="10">
    <source>
        <dbReference type="ARBA" id="ARBA00023228"/>
    </source>
</evidence>
<protein>
    <recommendedName>
        <fullName evidence="16">Heparanase-like protein 3</fullName>
    </recommendedName>
</protein>
<comment type="caution">
    <text evidence="14">The sequence shown here is derived from an EMBL/GenBank/DDBJ whole genome shotgun (WGS) entry which is preliminary data.</text>
</comment>
<dbReference type="GO" id="GO:1990904">
    <property type="term" value="C:ribonucleoprotein complex"/>
    <property type="evidence" value="ECO:0007669"/>
    <property type="project" value="UniProtKB-KW"/>
</dbReference>
<dbReference type="Pfam" id="PF03662">
    <property type="entry name" value="Glyco_hydro_79n"/>
    <property type="match status" value="1"/>
</dbReference>
<keyword evidence="5" id="KW-0732">Signal</keyword>
<dbReference type="GO" id="GO:0003735">
    <property type="term" value="F:structural constituent of ribosome"/>
    <property type="evidence" value="ECO:0007669"/>
    <property type="project" value="InterPro"/>
</dbReference>
<evidence type="ECO:0000313" key="15">
    <source>
        <dbReference type="Proteomes" id="UP001279734"/>
    </source>
</evidence>
<evidence type="ECO:0000256" key="5">
    <source>
        <dbReference type="ARBA" id="ARBA00022729"/>
    </source>
</evidence>
<dbReference type="InterPro" id="IPR000266">
    <property type="entry name" value="Ribosomal_uS17"/>
</dbReference>
<dbReference type="AlphaFoldDB" id="A0AAD3XJP9"/>